<sequence>MTRRLTLVGLGPGDPELVTAQAVRALNEADYFLVADKTGQHPGTADLIAMREAICARHVTGPWRLVPVPDPERDRAGRAEYTSAVRDWHEARVRAFEQVLLDNPGDAAVLVWGDPSLYDSAIRVADRIVERARVDVVVDVVPGLSSVQLLAARHRLVLNAIGGPITITTGRRLLDDAAAHDNLVVVLDGTLTCRRLPDPSAWRIWWGANLGSPDEHLMAGNLDEIADQIWSRRTAARQSRGWVMDTYLLRRGQQPHR</sequence>
<dbReference type="PANTHER" id="PTHR43467">
    <property type="entry name" value="COBALT-PRECORRIN-2 C(20)-METHYLTRANSFERASE"/>
    <property type="match status" value="1"/>
</dbReference>
<keyword evidence="4" id="KW-0808">Transferase</keyword>
<keyword evidence="3" id="KW-0489">Methyltransferase</keyword>
<comment type="caution">
    <text evidence="7">The sequence shown here is derived from an EMBL/GenBank/DDBJ whole genome shotgun (WGS) entry which is preliminary data.</text>
</comment>
<evidence type="ECO:0000256" key="3">
    <source>
        <dbReference type="ARBA" id="ARBA00022603"/>
    </source>
</evidence>
<dbReference type="PIRSF" id="PIRSF036525">
    <property type="entry name" value="CobF"/>
    <property type="match status" value="1"/>
</dbReference>
<organism evidence="7 8">
    <name type="scientific">Paractinoplanes brasiliensis</name>
    <dbReference type="NCBI Taxonomy" id="52695"/>
    <lineage>
        <taxon>Bacteria</taxon>
        <taxon>Bacillati</taxon>
        <taxon>Actinomycetota</taxon>
        <taxon>Actinomycetes</taxon>
        <taxon>Micromonosporales</taxon>
        <taxon>Micromonosporaceae</taxon>
        <taxon>Paractinoplanes</taxon>
    </lineage>
</organism>
<dbReference type="Proteomes" id="UP000294901">
    <property type="component" value="Unassembled WGS sequence"/>
</dbReference>
<comment type="pathway">
    <text evidence="1">Cofactor biosynthesis; adenosylcobalamin biosynthesis.</text>
</comment>
<dbReference type="GO" id="GO:0032259">
    <property type="term" value="P:methylation"/>
    <property type="evidence" value="ECO:0007669"/>
    <property type="project" value="UniProtKB-KW"/>
</dbReference>
<dbReference type="GO" id="GO:0009236">
    <property type="term" value="P:cobalamin biosynthetic process"/>
    <property type="evidence" value="ECO:0007669"/>
    <property type="project" value="UniProtKB-KW"/>
</dbReference>
<dbReference type="AlphaFoldDB" id="A0A4R6J8Z1"/>
<dbReference type="Pfam" id="PF00590">
    <property type="entry name" value="TP_methylase"/>
    <property type="match status" value="1"/>
</dbReference>
<dbReference type="GO" id="GO:0043819">
    <property type="term" value="F:precorrin-6A synthase (deacetylating) activity"/>
    <property type="evidence" value="ECO:0007669"/>
    <property type="project" value="InterPro"/>
</dbReference>
<name>A0A4R6J8Z1_9ACTN</name>
<dbReference type="NCBIfam" id="TIGR02434">
    <property type="entry name" value="CobF"/>
    <property type="match status" value="1"/>
</dbReference>
<dbReference type="InterPro" id="IPR035996">
    <property type="entry name" value="4pyrrol_Methylase_sf"/>
</dbReference>
<keyword evidence="8" id="KW-1185">Reference proteome</keyword>
<dbReference type="Gene3D" id="3.30.950.10">
    <property type="entry name" value="Methyltransferase, Cobalt-precorrin-4 Transmethylase, Domain 2"/>
    <property type="match status" value="1"/>
</dbReference>
<evidence type="ECO:0000256" key="4">
    <source>
        <dbReference type="ARBA" id="ARBA00022679"/>
    </source>
</evidence>
<evidence type="ECO:0000259" key="6">
    <source>
        <dbReference type="Pfam" id="PF00590"/>
    </source>
</evidence>
<feature type="domain" description="Tetrapyrrole methylase" evidence="6">
    <location>
        <begin position="4"/>
        <end position="226"/>
    </location>
</feature>
<dbReference type="CDD" id="cd11643">
    <property type="entry name" value="Precorrin-6A-synthase"/>
    <property type="match status" value="1"/>
</dbReference>
<evidence type="ECO:0000256" key="1">
    <source>
        <dbReference type="ARBA" id="ARBA00004953"/>
    </source>
</evidence>
<dbReference type="InterPro" id="IPR014776">
    <property type="entry name" value="4pyrrole_Mease_sub2"/>
</dbReference>
<dbReference type="Gene3D" id="3.40.1010.10">
    <property type="entry name" value="Cobalt-precorrin-4 Transmethylase, Domain 1"/>
    <property type="match status" value="1"/>
</dbReference>
<dbReference type="InterPro" id="IPR014777">
    <property type="entry name" value="4pyrrole_Mease_sub1"/>
</dbReference>
<evidence type="ECO:0000256" key="2">
    <source>
        <dbReference type="ARBA" id="ARBA00022573"/>
    </source>
</evidence>
<keyword evidence="5" id="KW-0949">S-adenosyl-L-methionine</keyword>
<dbReference type="InterPro" id="IPR000878">
    <property type="entry name" value="4pyrrol_Mease"/>
</dbReference>
<gene>
    <name evidence="7" type="ORF">C8E87_7535</name>
</gene>
<accession>A0A4R6J8Z1</accession>
<keyword evidence="2" id="KW-0169">Cobalamin biosynthesis</keyword>
<dbReference type="SUPFAM" id="SSF53790">
    <property type="entry name" value="Tetrapyrrole methylase"/>
    <property type="match status" value="1"/>
</dbReference>
<reference evidence="7 8" key="1">
    <citation type="submission" date="2019-03" db="EMBL/GenBank/DDBJ databases">
        <title>Sequencing the genomes of 1000 actinobacteria strains.</title>
        <authorList>
            <person name="Klenk H.-P."/>
        </authorList>
    </citation>
    <scope>NUCLEOTIDE SEQUENCE [LARGE SCALE GENOMIC DNA]</scope>
    <source>
        <strain evidence="7 8">DSM 43805</strain>
    </source>
</reference>
<dbReference type="EMBL" id="SNWR01000002">
    <property type="protein sequence ID" value="TDO32093.1"/>
    <property type="molecule type" value="Genomic_DNA"/>
</dbReference>
<protein>
    <submittedName>
        <fullName evidence="7">Precorrin-6A synthase (Deacetylating)</fullName>
    </submittedName>
</protein>
<evidence type="ECO:0000313" key="7">
    <source>
        <dbReference type="EMBL" id="TDO32093.1"/>
    </source>
</evidence>
<dbReference type="OrthoDB" id="9787471at2"/>
<evidence type="ECO:0000313" key="8">
    <source>
        <dbReference type="Proteomes" id="UP000294901"/>
    </source>
</evidence>
<proteinExistence type="predicted"/>
<dbReference type="InterPro" id="IPR012797">
    <property type="entry name" value="CobF"/>
</dbReference>
<evidence type="ECO:0000256" key="5">
    <source>
        <dbReference type="ARBA" id="ARBA00022691"/>
    </source>
</evidence>
<dbReference type="PANTHER" id="PTHR43467:SF1">
    <property type="entry name" value="PRECORRIN-6A SYNTHASE [DEACETYLATING]"/>
    <property type="match status" value="1"/>
</dbReference>
<dbReference type="RefSeq" id="WP_133878107.1">
    <property type="nucleotide sequence ID" value="NZ_BOMD01000044.1"/>
</dbReference>